<reference evidence="1 4" key="2">
    <citation type="submission" date="2016-10" db="EMBL/GenBank/DDBJ databases">
        <title>Hydorgenophaga sp. LPB0072 isolated from gastropod.</title>
        <authorList>
            <person name="Kim E."/>
            <person name="Yi H."/>
        </authorList>
    </citation>
    <scope>NUCLEOTIDE SEQUENCE [LARGE SCALE GENOMIC DNA]</scope>
    <source>
        <strain evidence="1 4">LPB0072</strain>
    </source>
</reference>
<dbReference type="Proteomes" id="UP000185680">
    <property type="component" value="Chromosome"/>
</dbReference>
<dbReference type="GO" id="GO:0019825">
    <property type="term" value="F:oxygen binding"/>
    <property type="evidence" value="ECO:0007669"/>
    <property type="project" value="InterPro"/>
</dbReference>
<protein>
    <recommendedName>
        <fullName evidence="5">Globin</fullName>
    </recommendedName>
</protein>
<evidence type="ECO:0000313" key="3">
    <source>
        <dbReference type="Proteomes" id="UP000185657"/>
    </source>
</evidence>
<dbReference type="STRING" id="1763535.LPB072_17820"/>
<reference evidence="2 3" key="1">
    <citation type="submission" date="2016-02" db="EMBL/GenBank/DDBJ databases">
        <title>Draft genome sequence of Hydrogenophaga sp. LPB0072.</title>
        <authorList>
            <person name="Shin S.-K."/>
            <person name="Yi H."/>
        </authorList>
    </citation>
    <scope>NUCLEOTIDE SEQUENCE [LARGE SCALE GENOMIC DNA]</scope>
    <source>
        <strain evidence="2 3">LPB0072</strain>
    </source>
</reference>
<evidence type="ECO:0000313" key="1">
    <source>
        <dbReference type="EMBL" id="AOW14416.1"/>
    </source>
</evidence>
<organism evidence="1 4">
    <name type="scientific">Hydrogenophaga crassostreae</name>
    <dbReference type="NCBI Taxonomy" id="1763535"/>
    <lineage>
        <taxon>Bacteria</taxon>
        <taxon>Pseudomonadati</taxon>
        <taxon>Pseudomonadota</taxon>
        <taxon>Betaproteobacteria</taxon>
        <taxon>Burkholderiales</taxon>
        <taxon>Comamonadaceae</taxon>
        <taxon>Hydrogenophaga</taxon>
    </lineage>
</organism>
<dbReference type="EMBL" id="CP017476">
    <property type="protein sequence ID" value="AOW14416.1"/>
    <property type="molecule type" value="Genomic_DNA"/>
</dbReference>
<dbReference type="KEGG" id="hyl:LPB072_17820"/>
<dbReference type="AlphaFoldDB" id="A0A167IT77"/>
<evidence type="ECO:0000313" key="4">
    <source>
        <dbReference type="Proteomes" id="UP000185680"/>
    </source>
</evidence>
<keyword evidence="3" id="KW-1185">Reference proteome</keyword>
<gene>
    <name evidence="1" type="ORF">LPB072_17820</name>
    <name evidence="2" type="ORF">LPB72_03215</name>
</gene>
<dbReference type="InterPro" id="IPR012292">
    <property type="entry name" value="Globin/Proto"/>
</dbReference>
<evidence type="ECO:0000313" key="2">
    <source>
        <dbReference type="EMBL" id="OAD43559.1"/>
    </source>
</evidence>
<dbReference type="CDD" id="cd08916">
    <property type="entry name" value="TrHb3_P"/>
    <property type="match status" value="1"/>
</dbReference>
<dbReference type="OrthoDB" id="25954at2"/>
<dbReference type="SUPFAM" id="SSF46458">
    <property type="entry name" value="Globin-like"/>
    <property type="match status" value="1"/>
</dbReference>
<name>A0A167IT77_9BURK</name>
<dbReference type="InterPro" id="IPR009050">
    <property type="entry name" value="Globin-like_sf"/>
</dbReference>
<dbReference type="Gene3D" id="1.10.490.10">
    <property type="entry name" value="Globins"/>
    <property type="match status" value="1"/>
</dbReference>
<dbReference type="GO" id="GO:0020037">
    <property type="term" value="F:heme binding"/>
    <property type="evidence" value="ECO:0007669"/>
    <property type="project" value="InterPro"/>
</dbReference>
<evidence type="ECO:0008006" key="5">
    <source>
        <dbReference type="Google" id="ProtNLM"/>
    </source>
</evidence>
<accession>A0A167IT77</accession>
<dbReference type="EMBL" id="LVWD01000003">
    <property type="protein sequence ID" value="OAD43559.1"/>
    <property type="molecule type" value="Genomic_DNA"/>
</dbReference>
<dbReference type="RefSeq" id="WP_066085468.1">
    <property type="nucleotide sequence ID" value="NZ_CP017476.1"/>
</dbReference>
<dbReference type="Proteomes" id="UP000185657">
    <property type="component" value="Unassembled WGS sequence"/>
</dbReference>
<proteinExistence type="predicted"/>
<sequence length="141" mass="15865">MHSDLQTTPPANLNRDSITRLVTRFYRDVRADNLLGPTFEGVLAGRWDAHLPRMVAFWSTVMLGTHSYKGNVYAKHMVVPGVTPEHFTRWITLWRQHTSAAFDAASAGRFQHVAMGMASQLYRGHFGQPLNPHHTDTGAQP</sequence>